<dbReference type="HOGENOM" id="CLU_078469_1_1_11"/>
<reference evidence="2 3" key="1">
    <citation type="journal article" date="2012" name="Stand. Genomic Sci.">
        <title>Genome sequence of the ocean sediment bacterium Saccharomonospora marina type strain (XMU15(T)).</title>
        <authorList>
            <person name="Klenk H.P."/>
            <person name="Lu M."/>
            <person name="Lucas S."/>
            <person name="Lapidus A."/>
            <person name="Copeland A."/>
            <person name="Pitluck S."/>
            <person name="Goodwin L.A."/>
            <person name="Han C."/>
            <person name="Tapia R."/>
            <person name="Brambilla E.M."/>
            <person name="Potter G."/>
            <person name="Land M."/>
            <person name="Ivanova N."/>
            <person name="Rohde M."/>
            <person name="Goker M."/>
            <person name="Detter J.C."/>
            <person name="Li W.J."/>
            <person name="Kyrpides N.C."/>
            <person name="Woyke T."/>
        </authorList>
    </citation>
    <scope>NUCLEOTIDE SEQUENCE [LARGE SCALE GENOMIC DNA]</scope>
    <source>
        <strain evidence="2 3">XMU15</strain>
    </source>
</reference>
<evidence type="ECO:0000313" key="2">
    <source>
        <dbReference type="EMBL" id="EHR52849.1"/>
    </source>
</evidence>
<gene>
    <name evidence="2" type="ORF">SacmaDRAFT_4675</name>
</gene>
<keyword evidence="3" id="KW-1185">Reference proteome</keyword>
<organism evidence="2 3">
    <name type="scientific">Saccharomonospora marina XMU15</name>
    <dbReference type="NCBI Taxonomy" id="882083"/>
    <lineage>
        <taxon>Bacteria</taxon>
        <taxon>Bacillati</taxon>
        <taxon>Actinomycetota</taxon>
        <taxon>Actinomycetes</taxon>
        <taxon>Pseudonocardiales</taxon>
        <taxon>Pseudonocardiaceae</taxon>
        <taxon>Saccharomonospora</taxon>
    </lineage>
</organism>
<evidence type="ECO:0000313" key="3">
    <source>
        <dbReference type="Proteomes" id="UP000004926"/>
    </source>
</evidence>
<proteinExistence type="predicted"/>
<evidence type="ECO:0000256" key="1">
    <source>
        <dbReference type="SAM" id="MobiDB-lite"/>
    </source>
</evidence>
<dbReference type="Pfam" id="PF12840">
    <property type="entry name" value="HTH_20"/>
    <property type="match status" value="1"/>
</dbReference>
<feature type="region of interest" description="Disordered" evidence="1">
    <location>
        <begin position="75"/>
        <end position="97"/>
    </location>
</feature>
<dbReference type="Proteomes" id="UP000004926">
    <property type="component" value="Chromosome"/>
</dbReference>
<protein>
    <submittedName>
        <fullName evidence="2">Putative transcriptional regulator</fullName>
    </submittedName>
</protein>
<sequence>MVAVENSERMGPSPVRARPDSRPMSGQRGTVLEHLQRRAEPTTIAVLAGELDAHPNTVREHLDALVETGLAVRERARSGGRGRPAWTYSAAPDRAEPDPRVREYAGLATALAAHLTRTSARPAEEALEAGRAWGRELATERDDDSGSQASPARGRRRVLDLLDELGFDPKADARATTAALRRCPLLDAATRYPEVVCQVHLGIVRGAMEVFGGDEERTALLPFSEPGACRLRLMTRD</sequence>
<dbReference type="EMBL" id="CM001439">
    <property type="protein sequence ID" value="EHR52849.1"/>
    <property type="molecule type" value="Genomic_DNA"/>
</dbReference>
<accession>H5WXY2</accession>
<feature type="region of interest" description="Disordered" evidence="1">
    <location>
        <begin position="1"/>
        <end position="28"/>
    </location>
</feature>
<name>H5WXY2_9PSEU</name>
<feature type="region of interest" description="Disordered" evidence="1">
    <location>
        <begin position="136"/>
        <end position="155"/>
    </location>
</feature>
<dbReference type="InterPro" id="IPR036388">
    <property type="entry name" value="WH-like_DNA-bd_sf"/>
</dbReference>
<dbReference type="AlphaFoldDB" id="H5WXY2"/>
<dbReference type="InterPro" id="IPR036390">
    <property type="entry name" value="WH_DNA-bd_sf"/>
</dbReference>
<dbReference type="eggNOG" id="COG2345">
    <property type="taxonomic scope" value="Bacteria"/>
</dbReference>
<dbReference type="Gene3D" id="1.10.10.10">
    <property type="entry name" value="Winged helix-like DNA-binding domain superfamily/Winged helix DNA-binding domain"/>
    <property type="match status" value="1"/>
</dbReference>
<dbReference type="STRING" id="882083.SacmaDRAFT_4675"/>
<dbReference type="SUPFAM" id="SSF46785">
    <property type="entry name" value="Winged helix' DNA-binding domain"/>
    <property type="match status" value="1"/>
</dbReference>